<dbReference type="EMBL" id="CACRZD030000001">
    <property type="protein sequence ID" value="CAA6653588.1"/>
    <property type="molecule type" value="Genomic_DNA"/>
</dbReference>
<feature type="region of interest" description="Disordered" evidence="1">
    <location>
        <begin position="245"/>
        <end position="272"/>
    </location>
</feature>
<dbReference type="EMBL" id="LR743588">
    <property type="protein sequence ID" value="CAA2613773.1"/>
    <property type="molecule type" value="Genomic_DNA"/>
</dbReference>
<evidence type="ECO:0000313" key="3">
    <source>
        <dbReference type="EMBL" id="CAA2613773.1"/>
    </source>
</evidence>
<evidence type="ECO:0000256" key="1">
    <source>
        <dbReference type="SAM" id="MobiDB-lite"/>
    </source>
</evidence>
<dbReference type="PANTHER" id="PTHR31680">
    <property type="entry name" value="LONGIFOLIA PROTEIN"/>
    <property type="match status" value="1"/>
</dbReference>
<evidence type="ECO:0000313" key="4">
    <source>
        <dbReference type="Proteomes" id="UP001189122"/>
    </source>
</evidence>
<dbReference type="Pfam" id="PF14383">
    <property type="entry name" value="VARLMGL"/>
    <property type="match status" value="1"/>
</dbReference>
<accession>A0A7I8I7Z1</accession>
<feature type="compositionally biased region" description="Low complexity" evidence="1">
    <location>
        <begin position="120"/>
        <end position="138"/>
    </location>
</feature>
<dbReference type="GO" id="GO:0051513">
    <property type="term" value="P:regulation of monopolar cell growth"/>
    <property type="evidence" value="ECO:0007669"/>
    <property type="project" value="InterPro"/>
</dbReference>
<keyword evidence="4" id="KW-1185">Reference proteome</keyword>
<proteinExistence type="predicted"/>
<dbReference type="Proteomes" id="UP001189122">
    <property type="component" value="Unassembled WGS sequence"/>
</dbReference>
<feature type="region of interest" description="Disordered" evidence="1">
    <location>
        <begin position="371"/>
        <end position="391"/>
    </location>
</feature>
<organism evidence="3">
    <name type="scientific">Spirodela intermedia</name>
    <name type="common">Intermediate duckweed</name>
    <dbReference type="NCBI Taxonomy" id="51605"/>
    <lineage>
        <taxon>Eukaryota</taxon>
        <taxon>Viridiplantae</taxon>
        <taxon>Streptophyta</taxon>
        <taxon>Embryophyta</taxon>
        <taxon>Tracheophyta</taxon>
        <taxon>Spermatophyta</taxon>
        <taxon>Magnoliopsida</taxon>
        <taxon>Liliopsida</taxon>
        <taxon>Araceae</taxon>
        <taxon>Lemnoideae</taxon>
        <taxon>Spirodela</taxon>
    </lineage>
</organism>
<sequence length="391" mass="42317">MLESEDGDVDFFRSSSLLQPAEEGMCSALPPKKMPANLLNAFADENPDLQRQLGCVAGIFQAFNRHRFLTSRRLTGLHHHRRPPSDLRSLFKLIHGDLFLFQEEKNHSQSLNGVNKGAASDQQDPSSSSSRRPQSFRSVVKGSIYRDGGGDPAEKNNQSSKSFHPPEIWADAGEAPRRSAGDGGPLELKDLPSAGRRSFLPPAESTPGDLQNGRAAGVVAKLMGLETMPSMRGEQALPPVFHRRRAPATAAPWREKNQSSAPHRRERHQSVYSEVESKLRDLDLRQSNRDLRALKHILESIRTKGSPETTKDGSGAAARRCEEQGGTDVSPIVIMKPAGSADRTGIPASSILPLGGISGLKVLIGGAPPMASAAEEGEQRNIQPEAAAEES</sequence>
<reference evidence="3 4" key="1">
    <citation type="submission" date="2019-12" db="EMBL/GenBank/DDBJ databases">
        <authorList>
            <person name="Scholz U."/>
            <person name="Mascher M."/>
            <person name="Fiebig A."/>
        </authorList>
    </citation>
    <scope>NUCLEOTIDE SEQUENCE</scope>
</reference>
<evidence type="ECO:0000259" key="2">
    <source>
        <dbReference type="Pfam" id="PF14383"/>
    </source>
</evidence>
<dbReference type="AlphaFoldDB" id="A0A7I8I7Z1"/>
<protein>
    <recommendedName>
        <fullName evidence="2">DUF3741 domain-containing protein</fullName>
    </recommendedName>
</protein>
<dbReference type="InterPro" id="IPR033334">
    <property type="entry name" value="LNG1/2"/>
</dbReference>
<dbReference type="PANTHER" id="PTHR31680:SF4">
    <property type="entry name" value="LONGIFOLIA PROTEIN"/>
    <property type="match status" value="1"/>
</dbReference>
<gene>
    <name evidence="3" type="ORF">SI7747_01000178</name>
</gene>
<dbReference type="InterPro" id="IPR032795">
    <property type="entry name" value="DUF3741-assoc"/>
</dbReference>
<feature type="domain" description="DUF3741" evidence="2">
    <location>
        <begin position="214"/>
        <end position="230"/>
    </location>
</feature>
<name>A0A7I8I7Z1_SPIIN</name>
<feature type="region of interest" description="Disordered" evidence="1">
    <location>
        <begin position="304"/>
        <end position="326"/>
    </location>
</feature>
<feature type="region of interest" description="Disordered" evidence="1">
    <location>
        <begin position="110"/>
        <end position="213"/>
    </location>
</feature>